<evidence type="ECO:0000313" key="7">
    <source>
        <dbReference type="EMBL" id="CEL10257.1"/>
    </source>
</evidence>
<feature type="transmembrane region" description="Helical" evidence="5">
    <location>
        <begin position="192"/>
        <end position="217"/>
    </location>
</feature>
<accession>A0A0U5GD17</accession>
<evidence type="ECO:0000256" key="1">
    <source>
        <dbReference type="ARBA" id="ARBA00022553"/>
    </source>
</evidence>
<dbReference type="STRING" id="454130.A0A0U5GD17"/>
<keyword evidence="5" id="KW-0812">Transmembrane</keyword>
<proteinExistence type="predicted"/>
<protein>
    <recommendedName>
        <fullName evidence="6">Epidermal growth factor receptor-like transmembrane-juxtamembrane segment domain-containing protein</fullName>
    </recommendedName>
</protein>
<dbReference type="EMBL" id="CDMC01000017">
    <property type="protein sequence ID" value="CEL10257.1"/>
    <property type="molecule type" value="Genomic_DNA"/>
</dbReference>
<reference evidence="8" key="1">
    <citation type="journal article" date="2016" name="Genome Announc.">
        <title>Draft genome sequences of fungus Aspergillus calidoustus.</title>
        <authorList>
            <person name="Horn F."/>
            <person name="Linde J."/>
            <person name="Mattern D.J."/>
            <person name="Walther G."/>
            <person name="Guthke R."/>
            <person name="Scherlach K."/>
            <person name="Martin K."/>
            <person name="Brakhage A.A."/>
            <person name="Petzke L."/>
            <person name="Valiante V."/>
        </authorList>
    </citation>
    <scope>NUCLEOTIDE SEQUENCE [LARGE SCALE GENOMIC DNA]</scope>
    <source>
        <strain evidence="8">SF006504</strain>
    </source>
</reference>
<dbReference type="PANTHER" id="PTHR16861">
    <property type="entry name" value="GLYCOPROTEIN 38"/>
    <property type="match status" value="1"/>
</dbReference>
<dbReference type="Pfam" id="PF21314">
    <property type="entry name" value="TM_ErbB1"/>
    <property type="match status" value="1"/>
</dbReference>
<gene>
    <name evidence="7" type="ORF">ASPCAL13379</name>
</gene>
<dbReference type="AlphaFoldDB" id="A0A0U5GD17"/>
<feature type="compositionally biased region" description="Low complexity" evidence="4">
    <location>
        <begin position="137"/>
        <end position="169"/>
    </location>
</feature>
<name>A0A0U5GD17_ASPCI</name>
<dbReference type="InterPro" id="IPR049328">
    <property type="entry name" value="TM_ErbB1"/>
</dbReference>
<keyword evidence="2" id="KW-0547">Nucleotide-binding</keyword>
<keyword evidence="8" id="KW-1185">Reference proteome</keyword>
<feature type="domain" description="Epidermal growth factor receptor-like transmembrane-juxtamembrane segment" evidence="6">
    <location>
        <begin position="195"/>
        <end position="228"/>
    </location>
</feature>
<keyword evidence="5" id="KW-1133">Transmembrane helix</keyword>
<evidence type="ECO:0000313" key="8">
    <source>
        <dbReference type="Proteomes" id="UP000054771"/>
    </source>
</evidence>
<keyword evidence="5" id="KW-0472">Membrane</keyword>
<evidence type="ECO:0000256" key="3">
    <source>
        <dbReference type="ARBA" id="ARBA00022840"/>
    </source>
</evidence>
<sequence length="240" mass="25405">MTDSVVATVTTTFSPWPNDLSAVGYFSSAGGVVGTVSCSASYAFTIKSSSGICCHTASRDDCLWNNRCSGSMVIWEDGSSSTCLNNNLCRTTTLFAQERSADWTAKMAWCMVDGIPDTLYRTFTGTQLTLVPADSITTSSDSETTTTTTRSPFPTSTETTLTTTASTTSIDPSDLGAQRTDEPRPDDDGPNVGAIAGGVVGGVAGLALVILAVWFIMRRQKKKNAEMREIGVGYTAPEPK</sequence>
<organism evidence="7 8">
    <name type="scientific">Aspergillus calidoustus</name>
    <dbReference type="NCBI Taxonomy" id="454130"/>
    <lineage>
        <taxon>Eukaryota</taxon>
        <taxon>Fungi</taxon>
        <taxon>Dikarya</taxon>
        <taxon>Ascomycota</taxon>
        <taxon>Pezizomycotina</taxon>
        <taxon>Eurotiomycetes</taxon>
        <taxon>Eurotiomycetidae</taxon>
        <taxon>Eurotiales</taxon>
        <taxon>Aspergillaceae</taxon>
        <taxon>Aspergillus</taxon>
        <taxon>Aspergillus subgen. Nidulantes</taxon>
    </lineage>
</organism>
<dbReference type="OrthoDB" id="10359183at2759"/>
<dbReference type="PANTHER" id="PTHR16861:SF4">
    <property type="entry name" value="SH3 DOMAIN PROTEIN (AFU_ORTHOLOGUE AFUA_1G13610)"/>
    <property type="match status" value="1"/>
</dbReference>
<evidence type="ECO:0000256" key="4">
    <source>
        <dbReference type="SAM" id="MobiDB-lite"/>
    </source>
</evidence>
<keyword evidence="1" id="KW-0597">Phosphoprotein</keyword>
<keyword evidence="3" id="KW-0067">ATP-binding</keyword>
<dbReference type="OMA" id="ICCHTAS"/>
<feature type="region of interest" description="Disordered" evidence="4">
    <location>
        <begin position="137"/>
        <end position="193"/>
    </location>
</feature>
<evidence type="ECO:0000256" key="2">
    <source>
        <dbReference type="ARBA" id="ARBA00022741"/>
    </source>
</evidence>
<dbReference type="Proteomes" id="UP000054771">
    <property type="component" value="Unassembled WGS sequence"/>
</dbReference>
<evidence type="ECO:0000256" key="5">
    <source>
        <dbReference type="SAM" id="Phobius"/>
    </source>
</evidence>
<evidence type="ECO:0000259" key="6">
    <source>
        <dbReference type="Pfam" id="PF21314"/>
    </source>
</evidence>
<dbReference type="GO" id="GO:0005524">
    <property type="term" value="F:ATP binding"/>
    <property type="evidence" value="ECO:0007669"/>
    <property type="project" value="UniProtKB-KW"/>
</dbReference>